<organism evidence="2 3">
    <name type="scientific">Petrolisthes manimaculis</name>
    <dbReference type="NCBI Taxonomy" id="1843537"/>
    <lineage>
        <taxon>Eukaryota</taxon>
        <taxon>Metazoa</taxon>
        <taxon>Ecdysozoa</taxon>
        <taxon>Arthropoda</taxon>
        <taxon>Crustacea</taxon>
        <taxon>Multicrustacea</taxon>
        <taxon>Malacostraca</taxon>
        <taxon>Eumalacostraca</taxon>
        <taxon>Eucarida</taxon>
        <taxon>Decapoda</taxon>
        <taxon>Pleocyemata</taxon>
        <taxon>Anomura</taxon>
        <taxon>Galatheoidea</taxon>
        <taxon>Porcellanidae</taxon>
        <taxon>Petrolisthes</taxon>
    </lineage>
</organism>
<feature type="compositionally biased region" description="Polar residues" evidence="1">
    <location>
        <begin position="15"/>
        <end position="29"/>
    </location>
</feature>
<sequence length="215" mass="24148">MKTYWLLDCEGRTINQRSGHTAPNHRTSGGSRGEEGIQRPHATTPRSPSKTWPGERSFSNVGFSSNNLPNLEQEMLAREEAKQRRQQTPLHIPPELIERVRSTTHEKPPPQPQQQQPQQHHHHHHHNNHHANNHTNSKTPLPDVLIDNHYTHGDTKLHVPTKLKVSAPTTPLEGKILPAALVERGTSPIIAHTPSCGFSSSSSKNRVQSHTCRIL</sequence>
<keyword evidence="3" id="KW-1185">Reference proteome</keyword>
<comment type="caution">
    <text evidence="2">The sequence shown here is derived from an EMBL/GenBank/DDBJ whole genome shotgun (WGS) entry which is preliminary data.</text>
</comment>
<feature type="region of interest" description="Disordered" evidence="1">
    <location>
        <begin position="103"/>
        <end position="148"/>
    </location>
</feature>
<proteinExistence type="predicted"/>
<feature type="compositionally biased region" description="Basic residues" evidence="1">
    <location>
        <begin position="119"/>
        <end position="132"/>
    </location>
</feature>
<dbReference type="Proteomes" id="UP001292094">
    <property type="component" value="Unassembled WGS sequence"/>
</dbReference>
<evidence type="ECO:0000313" key="2">
    <source>
        <dbReference type="EMBL" id="KAK4292496.1"/>
    </source>
</evidence>
<dbReference type="AlphaFoldDB" id="A0AAE1NN34"/>
<feature type="compositionally biased region" description="Polar residues" evidence="1">
    <location>
        <begin position="57"/>
        <end position="67"/>
    </location>
</feature>
<evidence type="ECO:0000313" key="3">
    <source>
        <dbReference type="Proteomes" id="UP001292094"/>
    </source>
</evidence>
<feature type="region of interest" description="Disordered" evidence="1">
    <location>
        <begin position="15"/>
        <end position="67"/>
    </location>
</feature>
<accession>A0AAE1NN34</accession>
<protein>
    <submittedName>
        <fullName evidence="2">Uncharacterized protein</fullName>
    </submittedName>
</protein>
<evidence type="ECO:0000256" key="1">
    <source>
        <dbReference type="SAM" id="MobiDB-lite"/>
    </source>
</evidence>
<reference evidence="2" key="1">
    <citation type="submission" date="2023-11" db="EMBL/GenBank/DDBJ databases">
        <title>Genome assemblies of two species of porcelain crab, Petrolisthes cinctipes and Petrolisthes manimaculis (Anomura: Porcellanidae).</title>
        <authorList>
            <person name="Angst P."/>
        </authorList>
    </citation>
    <scope>NUCLEOTIDE SEQUENCE</scope>
    <source>
        <strain evidence="2">PB745_02</strain>
        <tissue evidence="2">Gill</tissue>
    </source>
</reference>
<dbReference type="EMBL" id="JAWZYT010004810">
    <property type="protein sequence ID" value="KAK4292496.1"/>
    <property type="molecule type" value="Genomic_DNA"/>
</dbReference>
<gene>
    <name evidence="2" type="ORF">Pmani_034738</name>
</gene>
<name>A0AAE1NN34_9EUCA</name>